<reference evidence="1 2" key="1">
    <citation type="submission" date="2021-01" db="EMBL/GenBank/DDBJ databases">
        <title>Whole genome shotgun sequence of Actinoplanes humidus NBRC 14915.</title>
        <authorList>
            <person name="Komaki H."/>
            <person name="Tamura T."/>
        </authorList>
    </citation>
    <scope>NUCLEOTIDE SEQUENCE [LARGE SCALE GENOMIC DNA]</scope>
    <source>
        <strain evidence="1 2">NBRC 14915</strain>
    </source>
</reference>
<gene>
    <name evidence="1" type="ORF">Ahu01nite_037380</name>
</gene>
<dbReference type="Proteomes" id="UP000603200">
    <property type="component" value="Unassembled WGS sequence"/>
</dbReference>
<proteinExistence type="predicted"/>
<protein>
    <submittedName>
        <fullName evidence="1">Uncharacterized protein</fullName>
    </submittedName>
</protein>
<evidence type="ECO:0000313" key="2">
    <source>
        <dbReference type="Proteomes" id="UP000603200"/>
    </source>
</evidence>
<sequence length="76" mass="8118">MTKPTDLRLKVVAKLCSAGACPTVYDSGRGTLVVQGYDLPVLPAHLEVPDGESLVEIPLELLAEVFRNMPGAIREG</sequence>
<comment type="caution">
    <text evidence="1">The sequence shown here is derived from an EMBL/GenBank/DDBJ whole genome shotgun (WGS) entry which is preliminary data.</text>
</comment>
<organism evidence="1 2">
    <name type="scientific">Winogradskya humida</name>
    <dbReference type="NCBI Taxonomy" id="113566"/>
    <lineage>
        <taxon>Bacteria</taxon>
        <taxon>Bacillati</taxon>
        <taxon>Actinomycetota</taxon>
        <taxon>Actinomycetes</taxon>
        <taxon>Micromonosporales</taxon>
        <taxon>Micromonosporaceae</taxon>
        <taxon>Winogradskya</taxon>
    </lineage>
</organism>
<evidence type="ECO:0000313" key="1">
    <source>
        <dbReference type="EMBL" id="GIE20636.1"/>
    </source>
</evidence>
<dbReference type="EMBL" id="BOMN01000041">
    <property type="protein sequence ID" value="GIE20636.1"/>
    <property type="molecule type" value="Genomic_DNA"/>
</dbReference>
<accession>A0ABQ3ZPY7</accession>
<name>A0ABQ3ZPY7_9ACTN</name>
<keyword evidence="2" id="KW-1185">Reference proteome</keyword>